<dbReference type="RefSeq" id="WP_216939223.1">
    <property type="nucleotide sequence ID" value="NZ_CP077062.1"/>
</dbReference>
<evidence type="ECO:0000313" key="1">
    <source>
        <dbReference type="EMBL" id="QWZ07713.1"/>
    </source>
</evidence>
<evidence type="ECO:0000313" key="2">
    <source>
        <dbReference type="Proteomes" id="UP000683575"/>
    </source>
</evidence>
<dbReference type="KEGG" id="nps:KRR39_20330"/>
<keyword evidence="2" id="KW-1185">Reference proteome</keyword>
<protein>
    <submittedName>
        <fullName evidence="1">Uncharacterized protein</fullName>
    </submittedName>
</protein>
<name>A0A975SYS5_9ACTN</name>
<organism evidence="1 2">
    <name type="scientific">Nocardioides panacis</name>
    <dbReference type="NCBI Taxonomy" id="2849501"/>
    <lineage>
        <taxon>Bacteria</taxon>
        <taxon>Bacillati</taxon>
        <taxon>Actinomycetota</taxon>
        <taxon>Actinomycetes</taxon>
        <taxon>Propionibacteriales</taxon>
        <taxon>Nocardioidaceae</taxon>
        <taxon>Nocardioides</taxon>
    </lineage>
</organism>
<dbReference type="EMBL" id="CP077062">
    <property type="protein sequence ID" value="QWZ07713.1"/>
    <property type="molecule type" value="Genomic_DNA"/>
</dbReference>
<accession>A0A975SYS5</accession>
<gene>
    <name evidence="1" type="ORF">KRR39_20330</name>
</gene>
<dbReference type="AlphaFoldDB" id="A0A975SYS5"/>
<dbReference type="Proteomes" id="UP000683575">
    <property type="component" value="Chromosome"/>
</dbReference>
<sequence>MIRTVMDLAPTLDTVVLVSEPGHGGTTLSALSRYGLHVAALPWNEFCTTHSLLPKAKSNDEPRYGMDHLPQVDFLIFRDRCHRQNDPERFKAIDDDYRHTFDTAMSVSPNEEAVLDMLGHRARNATTTAEILVAVRATQRALFSRGHLMQAHPDRMLGTLTAIQPPRPTEHHWHSLRAYIRPERAAVVALYLLGLPTDTIRAVTINDITQVLATGQVCGHPIPNLARPYLDAQLERRRQESAKPSDLFLDLPGVRQHQEILTDARRDLGLPIDGKNLSNDHKTHYDRALYRLGIQIRDLT</sequence>
<reference evidence="1" key="1">
    <citation type="submission" date="2021-06" db="EMBL/GenBank/DDBJ databases">
        <title>Complete genome sequence of Nocardioides sp. G188.</title>
        <authorList>
            <person name="Im W.-T."/>
        </authorList>
    </citation>
    <scope>NUCLEOTIDE SEQUENCE</scope>
    <source>
        <strain evidence="1">G188</strain>
    </source>
</reference>
<proteinExistence type="predicted"/>